<gene>
    <name evidence="2" type="ORF">V1477_011520</name>
</gene>
<keyword evidence="3" id="KW-1185">Reference proteome</keyword>
<sequence length="63" mass="7671">MLFVAATITSEDGREMTSYRKKEKAIWESILTDIRITKEDIPKQWKTRKHERQHRPSRHMYNP</sequence>
<dbReference type="EMBL" id="JAYRBN010000063">
    <property type="protein sequence ID" value="KAL2738161.1"/>
    <property type="molecule type" value="Genomic_DNA"/>
</dbReference>
<dbReference type="AlphaFoldDB" id="A0ABD2BZE9"/>
<proteinExistence type="predicted"/>
<reference evidence="2 3" key="1">
    <citation type="journal article" date="2024" name="Ann. Entomol. Soc. Am.">
        <title>Genomic analyses of the southern and eastern yellowjacket wasps (Hymenoptera: Vespidae) reveal evolutionary signatures of social life.</title>
        <authorList>
            <person name="Catto M.A."/>
            <person name="Caine P.B."/>
            <person name="Orr S.E."/>
            <person name="Hunt B.G."/>
            <person name="Goodisman M.A.D."/>
        </authorList>
    </citation>
    <scope>NUCLEOTIDE SEQUENCE [LARGE SCALE GENOMIC DNA]</scope>
    <source>
        <strain evidence="2">232</strain>
        <tissue evidence="2">Head and thorax</tissue>
    </source>
</reference>
<name>A0ABD2BZE9_VESMC</name>
<feature type="region of interest" description="Disordered" evidence="1">
    <location>
        <begin position="42"/>
        <end position="63"/>
    </location>
</feature>
<protein>
    <submittedName>
        <fullName evidence="2">Uncharacterized protein</fullName>
    </submittedName>
</protein>
<accession>A0ABD2BZE9</accession>
<dbReference type="Proteomes" id="UP001607303">
    <property type="component" value="Unassembled WGS sequence"/>
</dbReference>
<feature type="compositionally biased region" description="Basic residues" evidence="1">
    <location>
        <begin position="45"/>
        <end position="63"/>
    </location>
</feature>
<organism evidence="2 3">
    <name type="scientific">Vespula maculifrons</name>
    <name type="common">Eastern yellow jacket</name>
    <name type="synonym">Wasp</name>
    <dbReference type="NCBI Taxonomy" id="7453"/>
    <lineage>
        <taxon>Eukaryota</taxon>
        <taxon>Metazoa</taxon>
        <taxon>Ecdysozoa</taxon>
        <taxon>Arthropoda</taxon>
        <taxon>Hexapoda</taxon>
        <taxon>Insecta</taxon>
        <taxon>Pterygota</taxon>
        <taxon>Neoptera</taxon>
        <taxon>Endopterygota</taxon>
        <taxon>Hymenoptera</taxon>
        <taxon>Apocrita</taxon>
        <taxon>Aculeata</taxon>
        <taxon>Vespoidea</taxon>
        <taxon>Vespidae</taxon>
        <taxon>Vespinae</taxon>
        <taxon>Vespula</taxon>
    </lineage>
</organism>
<evidence type="ECO:0000313" key="3">
    <source>
        <dbReference type="Proteomes" id="UP001607303"/>
    </source>
</evidence>
<comment type="caution">
    <text evidence="2">The sequence shown here is derived from an EMBL/GenBank/DDBJ whole genome shotgun (WGS) entry which is preliminary data.</text>
</comment>
<evidence type="ECO:0000313" key="2">
    <source>
        <dbReference type="EMBL" id="KAL2738161.1"/>
    </source>
</evidence>
<evidence type="ECO:0000256" key="1">
    <source>
        <dbReference type="SAM" id="MobiDB-lite"/>
    </source>
</evidence>